<dbReference type="InterPro" id="IPR018637">
    <property type="entry name" value="DUF2059"/>
</dbReference>
<comment type="caution">
    <text evidence="3">The sequence shown here is derived from an EMBL/GenBank/DDBJ whole genome shotgun (WGS) entry which is preliminary data.</text>
</comment>
<keyword evidence="4" id="KW-1185">Reference proteome</keyword>
<sequence length="135" mass="15283">MRTFYFSCFFVMLSVLQLEAQNQADFKKETIEFIKLTGSGAAFEKAIDQIGAGVSVDKKGEYLAEAQGTLDGLYGKMADLYMSEFTREEIKALTDFYKTDLGKKLSVKQVSLMEKAMVFGQSWGMDLYKIAQKYQ</sequence>
<gene>
    <name evidence="3" type="ORF">ICJ83_03505</name>
</gene>
<protein>
    <submittedName>
        <fullName evidence="3">DUF2059 domain-containing protein</fullName>
    </submittedName>
</protein>
<dbReference type="Pfam" id="PF09832">
    <property type="entry name" value="DUF2059"/>
    <property type="match status" value="1"/>
</dbReference>
<feature type="chain" id="PRO_5035328384" evidence="1">
    <location>
        <begin position="21"/>
        <end position="135"/>
    </location>
</feature>
<dbReference type="AlphaFoldDB" id="A0A8J6Q1R7"/>
<dbReference type="RefSeq" id="WP_188228959.1">
    <property type="nucleotide sequence ID" value="NZ_JACVXB010000001.1"/>
</dbReference>
<name>A0A8J6Q1R7_9FLAO</name>
<evidence type="ECO:0000256" key="1">
    <source>
        <dbReference type="SAM" id="SignalP"/>
    </source>
</evidence>
<feature type="signal peptide" evidence="1">
    <location>
        <begin position="1"/>
        <end position="20"/>
    </location>
</feature>
<feature type="domain" description="DUF2059" evidence="2">
    <location>
        <begin position="76"/>
        <end position="127"/>
    </location>
</feature>
<dbReference type="Proteomes" id="UP000600588">
    <property type="component" value="Unassembled WGS sequence"/>
</dbReference>
<keyword evidence="1" id="KW-0732">Signal</keyword>
<proteinExistence type="predicted"/>
<evidence type="ECO:0000313" key="3">
    <source>
        <dbReference type="EMBL" id="MBD0831191.1"/>
    </source>
</evidence>
<evidence type="ECO:0000313" key="4">
    <source>
        <dbReference type="Proteomes" id="UP000600588"/>
    </source>
</evidence>
<organism evidence="3 4">
    <name type="scientific">Aestuariibaculum sediminum</name>
    <dbReference type="NCBI Taxonomy" id="2770637"/>
    <lineage>
        <taxon>Bacteria</taxon>
        <taxon>Pseudomonadati</taxon>
        <taxon>Bacteroidota</taxon>
        <taxon>Flavobacteriia</taxon>
        <taxon>Flavobacteriales</taxon>
        <taxon>Flavobacteriaceae</taxon>
    </lineage>
</organism>
<accession>A0A8J6Q1R7</accession>
<evidence type="ECO:0000259" key="2">
    <source>
        <dbReference type="Pfam" id="PF09832"/>
    </source>
</evidence>
<dbReference type="EMBL" id="JACVXB010000001">
    <property type="protein sequence ID" value="MBD0831191.1"/>
    <property type="molecule type" value="Genomic_DNA"/>
</dbReference>
<reference evidence="3 4" key="1">
    <citation type="submission" date="2020-09" db="EMBL/GenBank/DDBJ databases">
        <title>TT11 complete genome.</title>
        <authorList>
            <person name="Wu Z."/>
        </authorList>
    </citation>
    <scope>NUCLEOTIDE SEQUENCE [LARGE SCALE GENOMIC DNA]</scope>
    <source>
        <strain evidence="3 4">TT11</strain>
    </source>
</reference>